<comment type="caution">
    <text evidence="2">The sequence shown here is derived from an EMBL/GenBank/DDBJ whole genome shotgun (WGS) entry which is preliminary data.</text>
</comment>
<evidence type="ECO:0000256" key="1">
    <source>
        <dbReference type="SAM" id="MobiDB-lite"/>
    </source>
</evidence>
<organism evidence="2 3">
    <name type="scientific">Panicum virgatum</name>
    <name type="common">Blackwell switchgrass</name>
    <dbReference type="NCBI Taxonomy" id="38727"/>
    <lineage>
        <taxon>Eukaryota</taxon>
        <taxon>Viridiplantae</taxon>
        <taxon>Streptophyta</taxon>
        <taxon>Embryophyta</taxon>
        <taxon>Tracheophyta</taxon>
        <taxon>Spermatophyta</taxon>
        <taxon>Magnoliopsida</taxon>
        <taxon>Liliopsida</taxon>
        <taxon>Poales</taxon>
        <taxon>Poaceae</taxon>
        <taxon>PACMAD clade</taxon>
        <taxon>Panicoideae</taxon>
        <taxon>Panicodae</taxon>
        <taxon>Paniceae</taxon>
        <taxon>Panicinae</taxon>
        <taxon>Panicum</taxon>
        <taxon>Panicum sect. Hiantes</taxon>
    </lineage>
</organism>
<sequence length="122" mass="13702">MDEHGLSSRDRSTARPGPLRPGSWLAGRRASAGMAWQGKLCLARLSPPAGSDRRRSFPRRQGNIGILLGEEKLHHLFRMLIVHLFRILIVLSVDAGTQHISQGRKEVLYTKESTYFISLRGK</sequence>
<name>A0A8T0Y0G2_PANVG</name>
<dbReference type="AlphaFoldDB" id="A0A8T0Y0G2"/>
<dbReference type="Proteomes" id="UP000823388">
    <property type="component" value="Chromosome 1K"/>
</dbReference>
<feature type="region of interest" description="Disordered" evidence="1">
    <location>
        <begin position="1"/>
        <end position="25"/>
    </location>
</feature>
<proteinExistence type="predicted"/>
<gene>
    <name evidence="2" type="ORF">PVAP13_1KG469805</name>
</gene>
<evidence type="ECO:0000313" key="3">
    <source>
        <dbReference type="Proteomes" id="UP000823388"/>
    </source>
</evidence>
<protein>
    <submittedName>
        <fullName evidence="2">Uncharacterized protein</fullName>
    </submittedName>
</protein>
<evidence type="ECO:0000313" key="2">
    <source>
        <dbReference type="EMBL" id="KAG2660939.1"/>
    </source>
</evidence>
<dbReference type="EMBL" id="CM029037">
    <property type="protein sequence ID" value="KAG2660939.1"/>
    <property type="molecule type" value="Genomic_DNA"/>
</dbReference>
<feature type="compositionally biased region" description="Basic and acidic residues" evidence="1">
    <location>
        <begin position="1"/>
        <end position="13"/>
    </location>
</feature>
<accession>A0A8T0Y0G2</accession>
<reference evidence="2" key="1">
    <citation type="submission" date="2020-05" db="EMBL/GenBank/DDBJ databases">
        <title>WGS assembly of Panicum virgatum.</title>
        <authorList>
            <person name="Lovell J.T."/>
            <person name="Jenkins J."/>
            <person name="Shu S."/>
            <person name="Juenger T.E."/>
            <person name="Schmutz J."/>
        </authorList>
    </citation>
    <scope>NUCLEOTIDE SEQUENCE</scope>
    <source>
        <strain evidence="2">AP13</strain>
    </source>
</reference>
<keyword evidence="3" id="KW-1185">Reference proteome</keyword>